<dbReference type="InterPro" id="IPR002123">
    <property type="entry name" value="Plipid/glycerol_acylTrfase"/>
</dbReference>
<evidence type="ECO:0000256" key="6">
    <source>
        <dbReference type="PIRNR" id="PIRNR000437"/>
    </source>
</evidence>
<dbReference type="EMBL" id="NEDP02002450">
    <property type="protein sequence ID" value="OWF50789.1"/>
    <property type="molecule type" value="Genomic_DNA"/>
</dbReference>
<sequence length="854" mass="96565">MLKTNTTVTPDLDLVYKKWEQRAPTSAPTSKPKEVTGQLTSRILCEGRQRWTDKFGDSVRPVRHRKVRERRRATSASTVSVSSRLIAQFKTTPIVTADTLRVVRPFMGQCCACLPDSKVDLISSTTASLGIRDILNVKTELRSGGWLESSFDQLVYSLRRKTIHKYPEVSLAVLTCNRVKEALQQQNEEAEEGVGQMLPGDVGAKNLLCGMQAKISNRLLRLAGWFLLKFLSYFLHSVQIHKGQLEMVQKAVARGNPVIYIPLHRSHLDYILVTFILWNYSIKAPYIAAGDNLRMPIFSSLITGLGGFFIRRKLDKKVGRKDTVYRAVLHSYMQELLKRGEALEFFIEGGRSRTGKACQPKGGLVSVVVDAQLNDIMEDAYIVPISINYEKILDGNFNHEQMGLPKVKETFIGTLKAIWRVFCSDFGSVRVEFCQPFSLKEYLLKIQPVQVSPPNSGSDLSGQESPPESPPPIHKAGSVSSLFGTDIMVEDQRHAIKQLSEHIVHTCVHATPVMCTNMLAFLLLTKHREGTSMKQLIQDFDWLRQEMKNRNRDVAFVGSSSEVTHYTCALLGTNLVQRSSTSDCDDWVEPVLSLPTVFELSYYSNTLVSAYLLESVLVCSVIYHCDIGLFVPSQSRTADVMSASTDDIMDTACEICKLLRYEFICIPPCDKLEETLLETLHHLISRELFKSRDQQMSANIDPINARMSKQFAEVCWEDEEIDGGIFQEQFIKANMERRDCVENMVFLHHVLAPFLESYLLTARQINTNLTTELPENDFLQSVHAFARTRVEQGIAGYAESAAFESIKNALKAFQDVKIIDCYYAGNIRMVEVRDHFEVRDKINNYIGLLESLQE</sequence>
<dbReference type="GO" id="GO:0019432">
    <property type="term" value="P:triglyceride biosynthetic process"/>
    <property type="evidence" value="ECO:0007669"/>
    <property type="project" value="TreeGrafter"/>
</dbReference>
<dbReference type="Pfam" id="PF01553">
    <property type="entry name" value="Acyltransferase"/>
    <property type="match status" value="1"/>
</dbReference>
<dbReference type="PANTHER" id="PTHR12563">
    <property type="entry name" value="GLYCEROL-3-PHOSPHATE ACYLTRANSFERASE"/>
    <property type="match status" value="1"/>
</dbReference>
<evidence type="ECO:0000256" key="1">
    <source>
        <dbReference type="ARBA" id="ARBA00004370"/>
    </source>
</evidence>
<dbReference type="Pfam" id="PF19277">
    <property type="entry name" value="GPAT_C"/>
    <property type="match status" value="1"/>
</dbReference>
<dbReference type="GO" id="GO:0006072">
    <property type="term" value="P:glycerol-3-phosphate metabolic process"/>
    <property type="evidence" value="ECO:0007669"/>
    <property type="project" value="TreeGrafter"/>
</dbReference>
<evidence type="ECO:0000256" key="3">
    <source>
        <dbReference type="ARBA" id="ARBA00022679"/>
    </source>
</evidence>
<dbReference type="STRING" id="6573.A0A210QPZ1"/>
<evidence type="ECO:0000256" key="5">
    <source>
        <dbReference type="ARBA" id="ARBA00023315"/>
    </source>
</evidence>
<evidence type="ECO:0000313" key="9">
    <source>
        <dbReference type="EMBL" id="OWF50789.1"/>
    </source>
</evidence>
<dbReference type="GO" id="GO:0031966">
    <property type="term" value="C:mitochondrial membrane"/>
    <property type="evidence" value="ECO:0007669"/>
    <property type="project" value="TreeGrafter"/>
</dbReference>
<keyword evidence="10" id="KW-1185">Reference proteome</keyword>
<dbReference type="OrthoDB" id="5962536at2759"/>
<dbReference type="GO" id="GO:0008654">
    <property type="term" value="P:phospholipid biosynthetic process"/>
    <property type="evidence" value="ECO:0007669"/>
    <property type="project" value="TreeGrafter"/>
</dbReference>
<organism evidence="9 10">
    <name type="scientific">Mizuhopecten yessoensis</name>
    <name type="common">Japanese scallop</name>
    <name type="synonym">Patinopecten yessoensis</name>
    <dbReference type="NCBI Taxonomy" id="6573"/>
    <lineage>
        <taxon>Eukaryota</taxon>
        <taxon>Metazoa</taxon>
        <taxon>Spiralia</taxon>
        <taxon>Lophotrochozoa</taxon>
        <taxon>Mollusca</taxon>
        <taxon>Bivalvia</taxon>
        <taxon>Autobranchia</taxon>
        <taxon>Pteriomorphia</taxon>
        <taxon>Pectinida</taxon>
        <taxon>Pectinoidea</taxon>
        <taxon>Pectinidae</taxon>
        <taxon>Mizuhopecten</taxon>
    </lineage>
</organism>
<feature type="domain" description="Phospholipid/glycerol acyltransferase" evidence="8">
    <location>
        <begin position="258"/>
        <end position="390"/>
    </location>
</feature>
<dbReference type="GO" id="GO:0004366">
    <property type="term" value="F:glycerol-3-phosphate O-acyltransferase activity"/>
    <property type="evidence" value="ECO:0007669"/>
    <property type="project" value="TreeGrafter"/>
</dbReference>
<reference evidence="9 10" key="1">
    <citation type="journal article" date="2017" name="Nat. Ecol. Evol.">
        <title>Scallop genome provides insights into evolution of bilaterian karyotype and development.</title>
        <authorList>
            <person name="Wang S."/>
            <person name="Zhang J."/>
            <person name="Jiao W."/>
            <person name="Li J."/>
            <person name="Xun X."/>
            <person name="Sun Y."/>
            <person name="Guo X."/>
            <person name="Huan P."/>
            <person name="Dong B."/>
            <person name="Zhang L."/>
            <person name="Hu X."/>
            <person name="Sun X."/>
            <person name="Wang J."/>
            <person name="Zhao C."/>
            <person name="Wang Y."/>
            <person name="Wang D."/>
            <person name="Huang X."/>
            <person name="Wang R."/>
            <person name="Lv J."/>
            <person name="Li Y."/>
            <person name="Zhang Z."/>
            <person name="Liu B."/>
            <person name="Lu W."/>
            <person name="Hui Y."/>
            <person name="Liang J."/>
            <person name="Zhou Z."/>
            <person name="Hou R."/>
            <person name="Li X."/>
            <person name="Liu Y."/>
            <person name="Li H."/>
            <person name="Ning X."/>
            <person name="Lin Y."/>
            <person name="Zhao L."/>
            <person name="Xing Q."/>
            <person name="Dou J."/>
            <person name="Li Y."/>
            <person name="Mao J."/>
            <person name="Guo H."/>
            <person name="Dou H."/>
            <person name="Li T."/>
            <person name="Mu C."/>
            <person name="Jiang W."/>
            <person name="Fu Q."/>
            <person name="Fu X."/>
            <person name="Miao Y."/>
            <person name="Liu J."/>
            <person name="Yu Q."/>
            <person name="Li R."/>
            <person name="Liao H."/>
            <person name="Li X."/>
            <person name="Kong Y."/>
            <person name="Jiang Z."/>
            <person name="Chourrout D."/>
            <person name="Li R."/>
            <person name="Bao Z."/>
        </authorList>
    </citation>
    <scope>NUCLEOTIDE SEQUENCE [LARGE SCALE GENOMIC DNA]</scope>
    <source>
        <strain evidence="9 10">PY_sf001</strain>
    </source>
</reference>
<dbReference type="Proteomes" id="UP000242188">
    <property type="component" value="Unassembled WGS sequence"/>
</dbReference>
<feature type="region of interest" description="Disordered" evidence="7">
    <location>
        <begin position="453"/>
        <end position="475"/>
    </location>
</feature>
<comment type="caution">
    <text evidence="9">The sequence shown here is derived from an EMBL/GenBank/DDBJ whole genome shotgun (WGS) entry which is preliminary data.</text>
</comment>
<dbReference type="PIRSF" id="PIRSF000437">
    <property type="entry name" value="GPAT_DHAPAT"/>
    <property type="match status" value="1"/>
</dbReference>
<dbReference type="CDD" id="cd07993">
    <property type="entry name" value="LPLAT_DHAPAT-like"/>
    <property type="match status" value="1"/>
</dbReference>
<evidence type="ECO:0000256" key="4">
    <source>
        <dbReference type="ARBA" id="ARBA00023136"/>
    </source>
</evidence>
<protein>
    <submittedName>
        <fullName evidence="9">Glycerol-3-phosphate acyltransferase 1, mitochondrial</fullName>
    </submittedName>
</protein>
<dbReference type="InterPro" id="IPR041728">
    <property type="entry name" value="GPAT/DHAPAT_LPLAT"/>
</dbReference>
<dbReference type="GO" id="GO:0006631">
    <property type="term" value="P:fatty acid metabolic process"/>
    <property type="evidence" value="ECO:0007669"/>
    <property type="project" value="TreeGrafter"/>
</dbReference>
<keyword evidence="4" id="KW-0472">Membrane</keyword>
<evidence type="ECO:0000256" key="7">
    <source>
        <dbReference type="SAM" id="MobiDB-lite"/>
    </source>
</evidence>
<evidence type="ECO:0000256" key="2">
    <source>
        <dbReference type="ARBA" id="ARBA00007937"/>
    </source>
</evidence>
<comment type="subcellular location">
    <subcellularLocation>
        <location evidence="1">Membrane</location>
    </subcellularLocation>
</comment>
<proteinExistence type="inferred from homology"/>
<dbReference type="PANTHER" id="PTHR12563:SF23">
    <property type="entry name" value="BCDNA.GH07066"/>
    <property type="match status" value="1"/>
</dbReference>
<dbReference type="SUPFAM" id="SSF69593">
    <property type="entry name" value="Glycerol-3-phosphate (1)-acyltransferase"/>
    <property type="match status" value="1"/>
</dbReference>
<keyword evidence="3 6" id="KW-0808">Transferase</keyword>
<gene>
    <name evidence="9" type="ORF">KP79_PYT17775</name>
</gene>
<dbReference type="InterPro" id="IPR022284">
    <property type="entry name" value="GPAT/DHAPAT"/>
</dbReference>
<evidence type="ECO:0000259" key="8">
    <source>
        <dbReference type="SMART" id="SM00563"/>
    </source>
</evidence>
<evidence type="ECO:0000313" key="10">
    <source>
        <dbReference type="Proteomes" id="UP000242188"/>
    </source>
</evidence>
<dbReference type="SMART" id="SM00563">
    <property type="entry name" value="PlsC"/>
    <property type="match status" value="1"/>
</dbReference>
<comment type="similarity">
    <text evidence="2 6">Belongs to the GPAT/DAPAT family.</text>
</comment>
<dbReference type="InterPro" id="IPR045520">
    <property type="entry name" value="GPAT/DHAPAT_C"/>
</dbReference>
<accession>A0A210QPZ1</accession>
<feature type="compositionally biased region" description="Polar residues" evidence="7">
    <location>
        <begin position="453"/>
        <end position="463"/>
    </location>
</feature>
<keyword evidence="5 6" id="KW-0012">Acyltransferase</keyword>
<name>A0A210QPZ1_MIZYE</name>
<dbReference type="AlphaFoldDB" id="A0A210QPZ1"/>